<evidence type="ECO:0000313" key="3">
    <source>
        <dbReference type="EMBL" id="RMX09528.1"/>
    </source>
</evidence>
<keyword evidence="1" id="KW-1133">Transmembrane helix</keyword>
<feature type="signal peptide" evidence="2">
    <location>
        <begin position="1"/>
        <end position="35"/>
    </location>
</feature>
<evidence type="ECO:0000313" key="4">
    <source>
        <dbReference type="Proteomes" id="UP000281171"/>
    </source>
</evidence>
<feature type="transmembrane region" description="Helical" evidence="1">
    <location>
        <begin position="226"/>
        <end position="246"/>
    </location>
</feature>
<dbReference type="Proteomes" id="UP000281171">
    <property type="component" value="Unassembled WGS sequence"/>
</dbReference>
<feature type="chain" id="PRO_5017996304" evidence="2">
    <location>
        <begin position="36"/>
        <end position="257"/>
    </location>
</feature>
<evidence type="ECO:0000256" key="2">
    <source>
        <dbReference type="SAM" id="SignalP"/>
    </source>
</evidence>
<keyword evidence="1" id="KW-0812">Transmembrane</keyword>
<dbReference type="AlphaFoldDB" id="A0A3M6R2L5"/>
<protein>
    <submittedName>
        <fullName evidence="3">Uncharacterized protein</fullName>
    </submittedName>
</protein>
<accession>A0A3M6R2L5</accession>
<dbReference type="EMBL" id="RDQK01000013">
    <property type="protein sequence ID" value="RMX09528.1"/>
    <property type="molecule type" value="Genomic_DNA"/>
</dbReference>
<keyword evidence="2" id="KW-0732">Signal</keyword>
<keyword evidence="1" id="KW-0472">Membrane</keyword>
<gene>
    <name evidence="3" type="ORF">EBQ24_06445</name>
</gene>
<reference evidence="3 4" key="1">
    <citation type="submission" date="2018-10" db="EMBL/GenBank/DDBJ databases">
        <title>Comamonadaceae CDC group NO-1 genome sequencing and assembly.</title>
        <authorList>
            <person name="Bernier A.-M."/>
            <person name="Bernard K."/>
        </authorList>
    </citation>
    <scope>NUCLEOTIDE SEQUENCE [LARGE SCALE GENOMIC DNA]</scope>
    <source>
        <strain evidence="3 4">NML180581</strain>
    </source>
</reference>
<organism evidence="3 4">
    <name type="scientific">Allofranklinella schreckenbergeri</name>
    <dbReference type="NCBI Taxonomy" id="1076744"/>
    <lineage>
        <taxon>Bacteria</taxon>
        <taxon>Pseudomonadati</taxon>
        <taxon>Pseudomonadota</taxon>
        <taxon>Betaproteobacteria</taxon>
        <taxon>Burkholderiales</taxon>
        <taxon>Comamonadaceae</taxon>
        <taxon>Allofranklinella</taxon>
    </lineage>
</organism>
<proteinExistence type="predicted"/>
<comment type="caution">
    <text evidence="3">The sequence shown here is derived from an EMBL/GenBank/DDBJ whole genome shotgun (WGS) entry which is preliminary data.</text>
</comment>
<evidence type="ECO:0000256" key="1">
    <source>
        <dbReference type="SAM" id="Phobius"/>
    </source>
</evidence>
<name>A0A3M6R2L5_9BURK</name>
<sequence>MFNNTHLHQKRSLVPVFKRGLLLMSAALWMGLGHAQTTTVHFDDLNCDYDPSRPVSSYDLSVYQGLVWHNWGCANATMTDSGNPLYNGSGYVDGVHSPRNLIAVPFGPPAVNPTDALTGAIEAVAGARFDLNSLYMAPVWHDGLIVHIKGYRDGVPVHARTVTLNAGAPAFVDLGFVDVNRVKFESQANSGTPHAPYFKTPFAMNFVGQIFALDTLDVRVHRPQAVAVPTTSWAGLALLVAALGWLGQRGRKVHNTH</sequence>